<keyword evidence="5 12" id="KW-1133">Transmembrane helix</keyword>
<keyword evidence="10" id="KW-1071">Ligand-gated ion channel</keyword>
<keyword evidence="8" id="KW-0675">Receptor</keyword>
<evidence type="ECO:0000313" key="15">
    <source>
        <dbReference type="Proteomes" id="UP001142055"/>
    </source>
</evidence>
<dbReference type="Proteomes" id="UP001142055">
    <property type="component" value="Chromosome 1"/>
</dbReference>
<keyword evidence="7 12" id="KW-0472">Membrane</keyword>
<evidence type="ECO:0000256" key="12">
    <source>
        <dbReference type="SAM" id="Phobius"/>
    </source>
</evidence>
<name>A0A9Q0MB18_BLOTA</name>
<dbReference type="PROSITE" id="PS51257">
    <property type="entry name" value="PROKAR_LIPOPROTEIN"/>
    <property type="match status" value="1"/>
</dbReference>
<keyword evidence="2" id="KW-0813">Transport</keyword>
<keyword evidence="15" id="KW-1185">Reference proteome</keyword>
<evidence type="ECO:0000313" key="14">
    <source>
        <dbReference type="EMBL" id="KAJ6221968.1"/>
    </source>
</evidence>
<evidence type="ECO:0000256" key="3">
    <source>
        <dbReference type="ARBA" id="ARBA00022475"/>
    </source>
</evidence>
<feature type="transmembrane region" description="Helical" evidence="12">
    <location>
        <begin position="175"/>
        <end position="193"/>
    </location>
</feature>
<organism evidence="14 15">
    <name type="scientific">Blomia tropicalis</name>
    <name type="common">Mite</name>
    <dbReference type="NCBI Taxonomy" id="40697"/>
    <lineage>
        <taxon>Eukaryota</taxon>
        <taxon>Metazoa</taxon>
        <taxon>Ecdysozoa</taxon>
        <taxon>Arthropoda</taxon>
        <taxon>Chelicerata</taxon>
        <taxon>Arachnida</taxon>
        <taxon>Acari</taxon>
        <taxon>Acariformes</taxon>
        <taxon>Sarcoptiformes</taxon>
        <taxon>Astigmata</taxon>
        <taxon>Glycyphagoidea</taxon>
        <taxon>Echimyopodidae</taxon>
        <taxon>Blomia</taxon>
    </lineage>
</organism>
<keyword evidence="3" id="KW-1003">Cell membrane</keyword>
<evidence type="ECO:0000259" key="13">
    <source>
        <dbReference type="Pfam" id="PF10613"/>
    </source>
</evidence>
<feature type="domain" description="Ionotropic glutamate receptor L-glutamate and glycine-binding" evidence="13">
    <location>
        <begin position="80"/>
        <end position="155"/>
    </location>
</feature>
<dbReference type="GO" id="GO:0005886">
    <property type="term" value="C:plasma membrane"/>
    <property type="evidence" value="ECO:0007669"/>
    <property type="project" value="UniProtKB-SubCell"/>
</dbReference>
<reference evidence="14" key="1">
    <citation type="submission" date="2022-12" db="EMBL/GenBank/DDBJ databases">
        <title>Genome assemblies of Blomia tropicalis.</title>
        <authorList>
            <person name="Cui Y."/>
        </authorList>
    </citation>
    <scope>NUCLEOTIDE SEQUENCE</scope>
    <source>
        <tissue evidence="14">Adult mites</tissue>
    </source>
</reference>
<accession>A0A9Q0MB18</accession>
<evidence type="ECO:0000256" key="10">
    <source>
        <dbReference type="ARBA" id="ARBA00023286"/>
    </source>
</evidence>
<evidence type="ECO:0000256" key="2">
    <source>
        <dbReference type="ARBA" id="ARBA00022448"/>
    </source>
</evidence>
<dbReference type="Pfam" id="PF10613">
    <property type="entry name" value="Lig_chan-Glu_bd"/>
    <property type="match status" value="1"/>
</dbReference>
<evidence type="ECO:0000256" key="8">
    <source>
        <dbReference type="ARBA" id="ARBA00023170"/>
    </source>
</evidence>
<evidence type="ECO:0000256" key="4">
    <source>
        <dbReference type="ARBA" id="ARBA00022692"/>
    </source>
</evidence>
<comment type="subcellular location">
    <subcellularLocation>
        <location evidence="1">Cell membrane</location>
        <topology evidence="1">Multi-pass membrane protein</topology>
    </subcellularLocation>
</comment>
<gene>
    <name evidence="14" type="ORF">RDWZM_000513</name>
</gene>
<evidence type="ECO:0000256" key="11">
    <source>
        <dbReference type="ARBA" id="ARBA00023303"/>
    </source>
</evidence>
<evidence type="ECO:0000256" key="7">
    <source>
        <dbReference type="ARBA" id="ARBA00023136"/>
    </source>
</evidence>
<dbReference type="GO" id="GO:0015276">
    <property type="term" value="F:ligand-gated monoatomic ion channel activity"/>
    <property type="evidence" value="ECO:0007669"/>
    <property type="project" value="InterPro"/>
</dbReference>
<evidence type="ECO:0000256" key="5">
    <source>
        <dbReference type="ARBA" id="ARBA00022989"/>
    </source>
</evidence>
<evidence type="ECO:0000256" key="6">
    <source>
        <dbReference type="ARBA" id="ARBA00023065"/>
    </source>
</evidence>
<dbReference type="InterPro" id="IPR052192">
    <property type="entry name" value="Insect_Ionotropic_Sensory_Rcpt"/>
</dbReference>
<dbReference type="PANTHER" id="PTHR42643">
    <property type="entry name" value="IONOTROPIC RECEPTOR 20A-RELATED"/>
    <property type="match status" value="1"/>
</dbReference>
<dbReference type="EMBL" id="JAPWDV010000001">
    <property type="protein sequence ID" value="KAJ6221968.1"/>
    <property type="molecule type" value="Genomic_DNA"/>
</dbReference>
<evidence type="ECO:0000256" key="9">
    <source>
        <dbReference type="ARBA" id="ARBA00023180"/>
    </source>
</evidence>
<protein>
    <recommendedName>
        <fullName evidence="13">Ionotropic glutamate receptor L-glutamate and glycine-binding domain-containing protein</fullName>
    </recommendedName>
</protein>
<dbReference type="Gene3D" id="1.10.287.70">
    <property type="match status" value="1"/>
</dbReference>
<keyword evidence="9" id="KW-0325">Glycoprotein</keyword>
<sequence length="379" mass="43989">MINKKYYSTLHINSIIGGCRRAPKLFIPKTEQDFNLLKVPNMKCNLRSTEIKVSVNKWLPLCDLDFSDPTNLRFKHSTNAEMLNILERKYNFYSKLVFANQIWGQKVNGTWNGMIGNVVYQKSDIAVCGLTRTTQRMLDVSFTNFVFDDVIIFFMESPGIAKRNWMFLKPFKLDVWLTLALSFASLSFLLYLISPSNDRINLNLFGMLINQSILKNEKCFATIIRLLIGIWILVAFILTNTYSSSFYSILTIPVYEKTINTIRDLATAAIHDTHYILTWPNSSYTSIFTKADPSNKPFYEIGKHIIRNNRVQVQDEEHQFKLLEQDSRNIIISSLSYLNKWNLKMVKKPLHFGNEIVSMLFTGIVMSKRSPLKMPFNFM</sequence>
<proteinExistence type="predicted"/>
<dbReference type="PANTHER" id="PTHR42643:SF38">
    <property type="entry name" value="IONOTROPIC RECEPTOR 100A"/>
    <property type="match status" value="1"/>
</dbReference>
<dbReference type="AlphaFoldDB" id="A0A9Q0MB18"/>
<dbReference type="SUPFAM" id="SSF53850">
    <property type="entry name" value="Periplasmic binding protein-like II"/>
    <property type="match status" value="1"/>
</dbReference>
<keyword evidence="11" id="KW-0407">Ion channel</keyword>
<keyword evidence="6" id="KW-0406">Ion transport</keyword>
<keyword evidence="4 12" id="KW-0812">Transmembrane</keyword>
<dbReference type="OMA" id="WIFATMI"/>
<dbReference type="InterPro" id="IPR019594">
    <property type="entry name" value="Glu/Gly-bd"/>
</dbReference>
<evidence type="ECO:0000256" key="1">
    <source>
        <dbReference type="ARBA" id="ARBA00004651"/>
    </source>
</evidence>
<dbReference type="Gene3D" id="3.40.190.10">
    <property type="entry name" value="Periplasmic binding protein-like II"/>
    <property type="match status" value="1"/>
</dbReference>
<comment type="caution">
    <text evidence="14">The sequence shown here is derived from an EMBL/GenBank/DDBJ whole genome shotgun (WGS) entry which is preliminary data.</text>
</comment>